<dbReference type="PATRIC" id="fig|1423751.3.peg.192"/>
<dbReference type="Proteomes" id="UP000009326">
    <property type="component" value="Unassembled WGS sequence"/>
</dbReference>
<reference evidence="2 4" key="2">
    <citation type="journal article" date="2015" name="Genome Announc.">
        <title>Expanding the biotechnology potential of lactobacilli through comparative genomics of 213 strains and associated genera.</title>
        <authorList>
            <person name="Sun Z."/>
            <person name="Harris H.M."/>
            <person name="McCann A."/>
            <person name="Guo C."/>
            <person name="Argimon S."/>
            <person name="Zhang W."/>
            <person name="Yang X."/>
            <person name="Jeffery I.B."/>
            <person name="Cooney J.C."/>
            <person name="Kagawa T.F."/>
            <person name="Liu W."/>
            <person name="Song Y."/>
            <person name="Salvetti E."/>
            <person name="Wrobel A."/>
            <person name="Rasinkangas P."/>
            <person name="Parkhill J."/>
            <person name="Rea M.C."/>
            <person name="O'Sullivan O."/>
            <person name="Ritari J."/>
            <person name="Douillard F.P."/>
            <person name="Paul Ross R."/>
            <person name="Yang R."/>
            <person name="Briner A.E."/>
            <person name="Felis G.E."/>
            <person name="de Vos W.M."/>
            <person name="Barrangou R."/>
            <person name="Klaenhammer T.R."/>
            <person name="Caufield P.W."/>
            <person name="Cui Y."/>
            <person name="Zhang H."/>
            <person name="O'Toole P.W."/>
        </authorList>
    </citation>
    <scope>NUCLEOTIDE SEQUENCE [LARGE SCALE GENOMIC DNA]</scope>
    <source>
        <strain evidence="2 4">DSM 23908</strain>
    </source>
</reference>
<evidence type="ECO:0000313" key="4">
    <source>
        <dbReference type="Proteomes" id="UP000051521"/>
    </source>
</evidence>
<keyword evidence="4" id="KW-1185">Reference proteome</keyword>
<dbReference type="OrthoDB" id="2323404at2"/>
<protein>
    <submittedName>
        <fullName evidence="1">Uncharacterized protein</fullName>
    </submittedName>
</protein>
<proteinExistence type="predicted"/>
<dbReference type="RefSeq" id="WP_008473559.1">
    <property type="nucleotide sequence ID" value="NZ_AYZO01000001.1"/>
</dbReference>
<evidence type="ECO:0000313" key="2">
    <source>
        <dbReference type="EMBL" id="KRN14895.1"/>
    </source>
</evidence>
<name>I7LG77_9LACO</name>
<evidence type="ECO:0000313" key="1">
    <source>
        <dbReference type="EMBL" id="CCI87358.1"/>
    </source>
</evidence>
<accession>I7LG77</accession>
<evidence type="ECO:0000313" key="3">
    <source>
        <dbReference type="Proteomes" id="UP000009326"/>
    </source>
</evidence>
<dbReference type="Proteomes" id="UP000051521">
    <property type="component" value="Unassembled WGS sequence"/>
</dbReference>
<dbReference type="EMBL" id="CAKC01000062">
    <property type="protein sequence ID" value="CCI87358.1"/>
    <property type="molecule type" value="Genomic_DNA"/>
</dbReference>
<reference evidence="1 3" key="1">
    <citation type="submission" date="2012-06" db="EMBL/GenBank/DDBJ databases">
        <title>Draft genome sequence of Lactobacillus gigeriorum CRBIP 24.85T, isolated from chicken crop.</title>
        <authorList>
            <person name="Cousin S."/>
            <person name="Ma L."/>
            <person name="Creno S."/>
            <person name="Clermont D."/>
            <person name="Loux V."/>
            <person name="Bizet C."/>
            <person name="Bouchier C."/>
        </authorList>
    </citation>
    <scope>NUCLEOTIDE SEQUENCE [LARGE SCALE GENOMIC DNA]</scope>
    <source>
        <strain evidence="3">CRBIP 24.85T</strain>
        <strain evidence="1">Type strain: CRBIP 24.85</strain>
    </source>
</reference>
<dbReference type="AlphaFoldDB" id="I7LG77"/>
<dbReference type="EMBL" id="AYZO01000001">
    <property type="protein sequence ID" value="KRN14895.1"/>
    <property type="molecule type" value="Genomic_DNA"/>
</dbReference>
<organism evidence="1 3">
    <name type="scientific">Lactobacillus gigeriorum DSM 23908 = CRBIP 24.85</name>
    <dbReference type="NCBI Taxonomy" id="1423751"/>
    <lineage>
        <taxon>Bacteria</taxon>
        <taxon>Bacillati</taxon>
        <taxon>Bacillota</taxon>
        <taxon>Bacilli</taxon>
        <taxon>Lactobacillales</taxon>
        <taxon>Lactobacillaceae</taxon>
        <taxon>Lactobacillus</taxon>
    </lineage>
</organism>
<gene>
    <name evidence="1" type="ORF">BN52_04135</name>
    <name evidence="2" type="ORF">FC38_GL000189</name>
</gene>
<sequence>MKLSAFIQLIQNINEQHTLYYGRTESPLALSKFTVAANECYFQVGKQAMSKQKFIKLVKNIHHKAINLYVLEGNKKRSIYGLQIELDHGRIVLM</sequence>
<comment type="caution">
    <text evidence="1">The sequence shown here is derived from an EMBL/GenBank/DDBJ whole genome shotgun (WGS) entry which is preliminary data.</text>
</comment>